<name>A0A1V9EH34_9BACT</name>
<dbReference type="OrthoDB" id="1275259at2"/>
<sequence>MKLFAVVGFKEFYSSRLPQEHDFSLLEKYPSDLLLLSLSKINSLLFNEGQDTRVNQLAILTACFPNIGEQKRKQIASFIVQSREKNIAFFTAPVLSRLIANCLLHFVPRTDNDAPINIGEFQESVFDTILIYNNQYYDSHPPDMDLATYEAIWHLGLSQQEYMRSHSDLIGIAPLKTFFLYKFLMDVLPSGSDYLREFCEHFGIPAYYNYIIFFIQIIEAIIQGDQNDQIKHVITPSSEQHQIISQFSIPEERLIDKKIKGNVHGELMTHPFYFITKETAAIIDPHYIRYVIDIGLPFQLYQHSSLNKGVAFPKFEDFKAMLGKKYYEEYIVNGLLQKIFNSKNYSLFTTEDNSPLPDFAVVRNQKDILLIEVKSASIHFNPLEDIDVEAFKKFVNEEFCKQKISPKQKNKGVYQLAKQIKELAMTDKLDCLIKDKSKKKRLSLFPVLIYTDDVMDMSGINSYINESFLKEIEPEKNFFKKIQPIVAINLSFFLRYYAELRQNHKLLLELITGYNNKVSELNKTYRKAEGNPVLFLNKNLSFEVYAAKKMQGSNFLKSFQAITNDFHLHT</sequence>
<comment type="caution">
    <text evidence="1">The sequence shown here is derived from an EMBL/GenBank/DDBJ whole genome shotgun (WGS) entry which is preliminary data.</text>
</comment>
<organism evidence="1 2">
    <name type="scientific">Niastella yeongjuensis</name>
    <dbReference type="NCBI Taxonomy" id="354355"/>
    <lineage>
        <taxon>Bacteria</taxon>
        <taxon>Pseudomonadati</taxon>
        <taxon>Bacteroidota</taxon>
        <taxon>Chitinophagia</taxon>
        <taxon>Chitinophagales</taxon>
        <taxon>Chitinophagaceae</taxon>
        <taxon>Niastella</taxon>
    </lineage>
</organism>
<dbReference type="Proteomes" id="UP000192610">
    <property type="component" value="Unassembled WGS sequence"/>
</dbReference>
<dbReference type="AlphaFoldDB" id="A0A1V9EH34"/>
<gene>
    <name evidence="1" type="ORF">A4H97_32290</name>
</gene>
<evidence type="ECO:0000313" key="2">
    <source>
        <dbReference type="Proteomes" id="UP000192610"/>
    </source>
</evidence>
<dbReference type="EMBL" id="LVXG01000029">
    <property type="protein sequence ID" value="OQP45426.1"/>
    <property type="molecule type" value="Genomic_DNA"/>
</dbReference>
<accession>A0A1V9EH34</accession>
<dbReference type="STRING" id="354355.SAMN05660816_03427"/>
<proteinExistence type="predicted"/>
<keyword evidence="2" id="KW-1185">Reference proteome</keyword>
<evidence type="ECO:0000313" key="1">
    <source>
        <dbReference type="EMBL" id="OQP45426.1"/>
    </source>
</evidence>
<protein>
    <submittedName>
        <fullName evidence="1">Uncharacterized protein</fullName>
    </submittedName>
</protein>
<dbReference type="RefSeq" id="WP_081202279.1">
    <property type="nucleotide sequence ID" value="NZ_FOCZ01000006.1"/>
</dbReference>
<reference evidence="2" key="1">
    <citation type="submission" date="2016-04" db="EMBL/GenBank/DDBJ databases">
        <authorList>
            <person name="Chen L."/>
            <person name="Zhuang W."/>
            <person name="Wang G."/>
        </authorList>
    </citation>
    <scope>NUCLEOTIDE SEQUENCE [LARGE SCALE GENOMIC DNA]</scope>
    <source>
        <strain evidence="2">17621</strain>
    </source>
</reference>